<accession>A0A7X6RGZ6</accession>
<dbReference type="Proteomes" id="UP000523447">
    <property type="component" value="Unassembled WGS sequence"/>
</dbReference>
<organism evidence="9 10">
    <name type="scientific">Nocardia veterana</name>
    <dbReference type="NCBI Taxonomy" id="132249"/>
    <lineage>
        <taxon>Bacteria</taxon>
        <taxon>Bacillati</taxon>
        <taxon>Actinomycetota</taxon>
        <taxon>Actinomycetes</taxon>
        <taxon>Mycobacteriales</taxon>
        <taxon>Nocardiaceae</taxon>
        <taxon>Nocardia</taxon>
    </lineage>
</organism>
<protein>
    <submittedName>
        <fullName evidence="9">MFS transporter</fullName>
    </submittedName>
</protein>
<dbReference type="AlphaFoldDB" id="A0A7X6RGZ6"/>
<gene>
    <name evidence="9" type="ORF">HGA07_05070</name>
</gene>
<evidence type="ECO:0000256" key="6">
    <source>
        <dbReference type="SAM" id="MobiDB-lite"/>
    </source>
</evidence>
<feature type="region of interest" description="Disordered" evidence="6">
    <location>
        <begin position="539"/>
        <end position="569"/>
    </location>
</feature>
<dbReference type="GO" id="GO:0005886">
    <property type="term" value="C:plasma membrane"/>
    <property type="evidence" value="ECO:0007669"/>
    <property type="project" value="UniProtKB-SubCell"/>
</dbReference>
<dbReference type="InterPro" id="IPR036259">
    <property type="entry name" value="MFS_trans_sf"/>
</dbReference>
<evidence type="ECO:0000256" key="5">
    <source>
        <dbReference type="ARBA" id="ARBA00023136"/>
    </source>
</evidence>
<dbReference type="CDD" id="cd17321">
    <property type="entry name" value="MFS_MMR_MDR_like"/>
    <property type="match status" value="1"/>
</dbReference>
<evidence type="ECO:0000313" key="10">
    <source>
        <dbReference type="Proteomes" id="UP000523447"/>
    </source>
</evidence>
<feature type="transmembrane region" description="Helical" evidence="7">
    <location>
        <begin position="209"/>
        <end position="229"/>
    </location>
</feature>
<dbReference type="InterPro" id="IPR020846">
    <property type="entry name" value="MFS_dom"/>
</dbReference>
<dbReference type="InterPro" id="IPR011701">
    <property type="entry name" value="MFS"/>
</dbReference>
<feature type="transmembrane region" description="Helical" evidence="7">
    <location>
        <begin position="258"/>
        <end position="276"/>
    </location>
</feature>
<feature type="transmembrane region" description="Helical" evidence="7">
    <location>
        <begin position="88"/>
        <end position="106"/>
    </location>
</feature>
<dbReference type="Pfam" id="PF07690">
    <property type="entry name" value="MFS_1"/>
    <property type="match status" value="1"/>
</dbReference>
<evidence type="ECO:0000313" key="9">
    <source>
        <dbReference type="EMBL" id="NKY84994.1"/>
    </source>
</evidence>
<dbReference type="PROSITE" id="PS50850">
    <property type="entry name" value="MFS"/>
    <property type="match status" value="1"/>
</dbReference>
<proteinExistence type="predicted"/>
<evidence type="ECO:0000256" key="3">
    <source>
        <dbReference type="ARBA" id="ARBA00022692"/>
    </source>
</evidence>
<evidence type="ECO:0000256" key="1">
    <source>
        <dbReference type="ARBA" id="ARBA00004651"/>
    </source>
</evidence>
<feature type="transmembrane region" description="Helical" evidence="7">
    <location>
        <begin position="433"/>
        <end position="457"/>
    </location>
</feature>
<comment type="subcellular location">
    <subcellularLocation>
        <location evidence="1">Cell membrane</location>
        <topology evidence="1">Multi-pass membrane protein</topology>
    </subcellularLocation>
</comment>
<dbReference type="SUPFAM" id="SSF103473">
    <property type="entry name" value="MFS general substrate transporter"/>
    <property type="match status" value="1"/>
</dbReference>
<dbReference type="PANTHER" id="PTHR42718">
    <property type="entry name" value="MAJOR FACILITATOR SUPERFAMILY MULTIDRUG TRANSPORTER MFSC"/>
    <property type="match status" value="1"/>
</dbReference>
<keyword evidence="3 7" id="KW-0812">Transmembrane</keyword>
<feature type="domain" description="Major facilitator superfamily (MFS) profile" evidence="8">
    <location>
        <begin position="23"/>
        <end position="536"/>
    </location>
</feature>
<dbReference type="Gene3D" id="1.20.1720.10">
    <property type="entry name" value="Multidrug resistance protein D"/>
    <property type="match status" value="2"/>
</dbReference>
<sequence length="569" mass="58497">MADHVRTDAEPDVPPTGARRWPALAIVSLGLAMVLLDGTVVGVSLPAIIGDLGLDFTQAQWVFCVYSVVLAVLLITVGRIADRFGRRAILALGVLVFVGGSVLAASADSASPLIWGRLVQGIGGAAVVAGSVSTVSVLFRGRARAVAFTVWATASAAAAVVGAALGGWFTNSFTWPWIFLINVPIGVVVLIGTLVLVPETRIGRAATGLDVDGWLLSTAGFALVIFALIEGQRYGWWRPRREFTLFGLTWSVQSASSVIPFVLGVGVLLLVLFFFWERHRVRVEHAALMDFSRLSDPRRWSDGAAMLVAAAQFAVLFALPLYLVNCLGLSPLRTGSILVVLTGCALIAGVLTAGPARAIPPLWLVRVGLAIALLAIAVTALALTATISAWVPTVLLACYGVGLGLAVAPLTVRVRTDLWAGASDPGSVTALTARPAGAALGVAVLGSTLSIGLGHFLPDRLGYVPGLAPRAAAAVAAATRDSAGGAIVGLRGQHAPAAVTDALANGFADATRVMLLGVAVALLLAFVAASRIPLDSGQIDADMSVPAEPPVPGEQPTADSDAGAAQPES</sequence>
<comment type="caution">
    <text evidence="9">The sequence shown here is derived from an EMBL/GenBank/DDBJ whole genome shotgun (WGS) entry which is preliminary data.</text>
</comment>
<dbReference type="RefSeq" id="WP_083893210.1">
    <property type="nucleotide sequence ID" value="NZ_CAWPHS010000023.1"/>
</dbReference>
<feature type="transmembrane region" description="Helical" evidence="7">
    <location>
        <begin position="60"/>
        <end position="81"/>
    </location>
</feature>
<keyword evidence="10" id="KW-1185">Reference proteome</keyword>
<feature type="transmembrane region" description="Helical" evidence="7">
    <location>
        <begin position="389"/>
        <end position="412"/>
    </location>
</feature>
<keyword evidence="2" id="KW-0813">Transport</keyword>
<evidence type="ECO:0000256" key="7">
    <source>
        <dbReference type="SAM" id="Phobius"/>
    </source>
</evidence>
<dbReference type="EMBL" id="JAAXPE010000003">
    <property type="protein sequence ID" value="NKY84994.1"/>
    <property type="molecule type" value="Genomic_DNA"/>
</dbReference>
<feature type="transmembrane region" description="Helical" evidence="7">
    <location>
        <begin position="303"/>
        <end position="323"/>
    </location>
</feature>
<feature type="transmembrane region" description="Helical" evidence="7">
    <location>
        <begin position="146"/>
        <end position="169"/>
    </location>
</feature>
<dbReference type="GO" id="GO:0022857">
    <property type="term" value="F:transmembrane transporter activity"/>
    <property type="evidence" value="ECO:0007669"/>
    <property type="project" value="InterPro"/>
</dbReference>
<keyword evidence="4 7" id="KW-1133">Transmembrane helix</keyword>
<feature type="transmembrane region" description="Helical" evidence="7">
    <location>
        <begin position="21"/>
        <end position="48"/>
    </location>
</feature>
<feature type="transmembrane region" description="Helical" evidence="7">
    <location>
        <begin position="513"/>
        <end position="534"/>
    </location>
</feature>
<evidence type="ECO:0000256" key="4">
    <source>
        <dbReference type="ARBA" id="ARBA00022989"/>
    </source>
</evidence>
<dbReference type="PANTHER" id="PTHR42718:SF9">
    <property type="entry name" value="MAJOR FACILITATOR SUPERFAMILY MULTIDRUG TRANSPORTER MFSC"/>
    <property type="match status" value="1"/>
</dbReference>
<feature type="transmembrane region" description="Helical" evidence="7">
    <location>
        <begin position="335"/>
        <end position="356"/>
    </location>
</feature>
<feature type="transmembrane region" description="Helical" evidence="7">
    <location>
        <begin position="118"/>
        <end position="139"/>
    </location>
</feature>
<name>A0A7X6RGZ6_9NOCA</name>
<evidence type="ECO:0000256" key="2">
    <source>
        <dbReference type="ARBA" id="ARBA00022448"/>
    </source>
</evidence>
<dbReference type="InterPro" id="IPR005829">
    <property type="entry name" value="Sugar_transporter_CS"/>
</dbReference>
<reference evidence="9 10" key="1">
    <citation type="submission" date="2020-04" db="EMBL/GenBank/DDBJ databases">
        <title>MicrobeNet Type strains.</title>
        <authorList>
            <person name="Nicholson A.C."/>
        </authorList>
    </citation>
    <scope>NUCLEOTIDE SEQUENCE [LARGE SCALE GENOMIC DNA]</scope>
    <source>
        <strain evidence="9 10">DSM 44445</strain>
    </source>
</reference>
<feature type="transmembrane region" description="Helical" evidence="7">
    <location>
        <begin position="175"/>
        <end position="197"/>
    </location>
</feature>
<keyword evidence="5 7" id="KW-0472">Membrane</keyword>
<evidence type="ECO:0000259" key="8">
    <source>
        <dbReference type="PROSITE" id="PS50850"/>
    </source>
</evidence>
<feature type="transmembrane region" description="Helical" evidence="7">
    <location>
        <begin position="363"/>
        <end position="383"/>
    </location>
</feature>
<dbReference type="PROSITE" id="PS00216">
    <property type="entry name" value="SUGAR_TRANSPORT_1"/>
    <property type="match status" value="1"/>
</dbReference>